<evidence type="ECO:0000313" key="1">
    <source>
        <dbReference type="EMBL" id="TQR33622.1"/>
    </source>
</evidence>
<dbReference type="EMBL" id="SADV01000007">
    <property type="protein sequence ID" value="TQR33622.1"/>
    <property type="molecule type" value="Genomic_DNA"/>
</dbReference>
<gene>
    <name evidence="1" type="ORF">C7Y47_11320</name>
</gene>
<organism evidence="1 2">
    <name type="scientific">Lysinibacillus sphaericus</name>
    <name type="common">Bacillus sphaericus</name>
    <dbReference type="NCBI Taxonomy" id="1421"/>
    <lineage>
        <taxon>Bacteria</taxon>
        <taxon>Bacillati</taxon>
        <taxon>Bacillota</taxon>
        <taxon>Bacilli</taxon>
        <taxon>Bacillales</taxon>
        <taxon>Bacillaceae</taxon>
        <taxon>Lysinibacillus</taxon>
    </lineage>
</organism>
<dbReference type="AlphaFoldDB" id="A0A544UK26"/>
<sequence>MTVYQMLKTIHVVTYEAQVNFFEQEIYKESELADAFLDVQLLLKAGVCKLVVMDEEMNRE</sequence>
<name>A0A544UK26_LYSSH</name>
<dbReference type="RefSeq" id="WP_142508880.1">
    <property type="nucleotide sequence ID" value="NZ_SADV01000007.1"/>
</dbReference>
<evidence type="ECO:0000313" key="2">
    <source>
        <dbReference type="Proteomes" id="UP000317944"/>
    </source>
</evidence>
<accession>A0A544UK26</accession>
<reference evidence="1 2" key="1">
    <citation type="submission" date="2018-03" db="EMBL/GenBank/DDBJ databases">
        <title>Aerobic endospore-forming bacteria genome sequencing and assembly.</title>
        <authorList>
            <person name="Cavalcante D.A."/>
            <person name="Driks A."/>
            <person name="Putonti C."/>
            <person name="De-Souza M.T."/>
        </authorList>
    </citation>
    <scope>NUCLEOTIDE SEQUENCE [LARGE SCALE GENOMIC DNA]</scope>
    <source>
        <strain evidence="1 2">SDF0037</strain>
    </source>
</reference>
<protein>
    <submittedName>
        <fullName evidence="1">Uncharacterized protein</fullName>
    </submittedName>
</protein>
<dbReference type="Proteomes" id="UP000317944">
    <property type="component" value="Unassembled WGS sequence"/>
</dbReference>
<comment type="caution">
    <text evidence="1">The sequence shown here is derived from an EMBL/GenBank/DDBJ whole genome shotgun (WGS) entry which is preliminary data.</text>
</comment>
<proteinExistence type="predicted"/>